<organism evidence="3 4">
    <name type="scientific">Paludisphaera borealis</name>
    <dbReference type="NCBI Taxonomy" id="1387353"/>
    <lineage>
        <taxon>Bacteria</taxon>
        <taxon>Pseudomonadati</taxon>
        <taxon>Planctomycetota</taxon>
        <taxon>Planctomycetia</taxon>
        <taxon>Isosphaerales</taxon>
        <taxon>Isosphaeraceae</taxon>
        <taxon>Paludisphaera</taxon>
    </lineage>
</organism>
<protein>
    <recommendedName>
        <fullName evidence="2">DUF1570 domain-containing protein</fullName>
    </recommendedName>
</protein>
<feature type="domain" description="DUF1570" evidence="2">
    <location>
        <begin position="171"/>
        <end position="284"/>
    </location>
</feature>
<dbReference type="Proteomes" id="UP000186309">
    <property type="component" value="Chromosome"/>
</dbReference>
<accession>A0A1U7CTL8</accession>
<dbReference type="PROSITE" id="PS51318">
    <property type="entry name" value="TAT"/>
    <property type="match status" value="1"/>
</dbReference>
<dbReference type="KEGG" id="pbor:BSF38_03782"/>
<gene>
    <name evidence="3" type="ORF">BSF38_03782</name>
</gene>
<dbReference type="InterPro" id="IPR011464">
    <property type="entry name" value="DUF1570"/>
</dbReference>
<keyword evidence="1" id="KW-0732">Signal</keyword>
<dbReference type="AlphaFoldDB" id="A0A1U7CTL8"/>
<proteinExistence type="predicted"/>
<feature type="signal peptide" evidence="1">
    <location>
        <begin position="1"/>
        <end position="35"/>
    </location>
</feature>
<evidence type="ECO:0000313" key="4">
    <source>
        <dbReference type="Proteomes" id="UP000186309"/>
    </source>
</evidence>
<evidence type="ECO:0000259" key="2">
    <source>
        <dbReference type="Pfam" id="PF07607"/>
    </source>
</evidence>
<dbReference type="RefSeq" id="WP_076348208.1">
    <property type="nucleotide sequence ID" value="NZ_CP019082.1"/>
</dbReference>
<feature type="chain" id="PRO_5012278856" description="DUF1570 domain-containing protein" evidence="1">
    <location>
        <begin position="36"/>
        <end position="342"/>
    </location>
</feature>
<evidence type="ECO:0000313" key="3">
    <source>
        <dbReference type="EMBL" id="APW62246.1"/>
    </source>
</evidence>
<name>A0A1U7CTL8_9BACT</name>
<keyword evidence="4" id="KW-1185">Reference proteome</keyword>
<dbReference type="OrthoDB" id="291356at2"/>
<reference evidence="4" key="1">
    <citation type="submission" date="2016-12" db="EMBL/GenBank/DDBJ databases">
        <title>Comparative genomics of four Isosphaeraceae planctomycetes: a common pool of plasmids and glycoside hydrolase genes.</title>
        <authorList>
            <person name="Ivanova A."/>
        </authorList>
    </citation>
    <scope>NUCLEOTIDE SEQUENCE [LARGE SCALE GENOMIC DNA]</scope>
    <source>
        <strain evidence="4">PX4</strain>
    </source>
</reference>
<sequence>MRNGDGVVFPRVSRRYWLAATASAAALGTMASVRAQEPKLSPDESRAWDEVLARAKEVGLAHLRVRTTGRFLAVGDVPDAFMTQALDICENLLTDYLEYFQARKFSIHPPKQRMTLVILPTPKAQLKFLGDDDPDDEAEPVFDPDANRLVFFDLRAGGVRRRGARERGNTVTLCHEASLLIFENTGLLHPDADVSTAIREGLASLLENRPAAGRFPPAEANGGKIAQFVLNRKAPWIPVSRLLGDDKAFEDASTIRLAEAEAWMLIHLLIRFPKRLPGLLRYLDAVNARRNSEHRLEDACAHLGDLDKLDKDLQTYATGWWEFYEKLPESQKAPALPKPTRG</sequence>
<dbReference type="EMBL" id="CP019082">
    <property type="protein sequence ID" value="APW62246.1"/>
    <property type="molecule type" value="Genomic_DNA"/>
</dbReference>
<dbReference type="Pfam" id="PF07607">
    <property type="entry name" value="DUF1570"/>
    <property type="match status" value="1"/>
</dbReference>
<evidence type="ECO:0000256" key="1">
    <source>
        <dbReference type="SAM" id="SignalP"/>
    </source>
</evidence>
<dbReference type="InterPro" id="IPR006311">
    <property type="entry name" value="TAT_signal"/>
</dbReference>